<dbReference type="RefSeq" id="WP_117157876.1">
    <property type="nucleotide sequence ID" value="NZ_QVID01000001.1"/>
</dbReference>
<dbReference type="PROSITE" id="PS51257">
    <property type="entry name" value="PROKAR_LIPOPROTEIN"/>
    <property type="match status" value="1"/>
</dbReference>
<protein>
    <submittedName>
        <fullName evidence="2">ABC transporter substrate-binding protein</fullName>
    </submittedName>
</protein>
<proteinExistence type="predicted"/>
<organism evidence="2 3">
    <name type="scientific">Marixanthomonas ophiurae</name>
    <dbReference type="NCBI Taxonomy" id="387659"/>
    <lineage>
        <taxon>Bacteria</taxon>
        <taxon>Pseudomonadati</taxon>
        <taxon>Bacteroidota</taxon>
        <taxon>Flavobacteriia</taxon>
        <taxon>Flavobacteriales</taxon>
        <taxon>Flavobacteriaceae</taxon>
        <taxon>Marixanthomonas</taxon>
    </lineage>
</organism>
<dbReference type="PANTHER" id="PTHR30535:SF4">
    <property type="entry name" value="HEMIN-BINDING PERIPLASMIC PROTEIN HMUT"/>
    <property type="match status" value="1"/>
</dbReference>
<accession>A0A3E1Q9Q3</accession>
<dbReference type="Pfam" id="PF01497">
    <property type="entry name" value="Peripla_BP_2"/>
    <property type="match status" value="1"/>
</dbReference>
<dbReference type="SUPFAM" id="SSF53807">
    <property type="entry name" value="Helical backbone' metal receptor"/>
    <property type="match status" value="1"/>
</dbReference>
<dbReference type="InterPro" id="IPR002491">
    <property type="entry name" value="ABC_transptr_periplasmic_BD"/>
</dbReference>
<evidence type="ECO:0000313" key="2">
    <source>
        <dbReference type="EMBL" id="RFN58852.1"/>
    </source>
</evidence>
<evidence type="ECO:0000313" key="3">
    <source>
        <dbReference type="Proteomes" id="UP000261082"/>
    </source>
</evidence>
<gene>
    <name evidence="2" type="ORF">DZ858_01870</name>
</gene>
<dbReference type="OrthoDB" id="9797736at2"/>
<evidence type="ECO:0000259" key="1">
    <source>
        <dbReference type="PROSITE" id="PS50983"/>
    </source>
</evidence>
<keyword evidence="3" id="KW-1185">Reference proteome</keyword>
<dbReference type="EMBL" id="QVID01000001">
    <property type="protein sequence ID" value="RFN58852.1"/>
    <property type="molecule type" value="Genomic_DNA"/>
</dbReference>
<name>A0A3E1Q9Q3_9FLAO</name>
<feature type="domain" description="Fe/B12 periplasmic-binding" evidence="1">
    <location>
        <begin position="32"/>
        <end position="289"/>
    </location>
</feature>
<sequence>MNKLIIYTLLALSVSACGRFGNEDKKKDHEERLVVISKQYNEIIYALGAEGNVVAVDVSSTYPPEIKELPNVGYHRALSTEAILSMKPTLILEDNNIGPEHVITQLKKLKIPMKQFGKYENTIAGTDSLMREMGRYFDKESRAEALCKKLDSDMKKALANTHSYKEKPKVLVIHFGRASNIYLVMTKKSTAGKLIKWAGGEMAVQGDRGMKQFSPEVVAKSDPDVILLTDYGYDKLGSMNGIADLPGVSTTRAFKNKNIYRVEEHDMVYLGPRTGENVLKLQELIHQDEKEK</sequence>
<dbReference type="InterPro" id="IPR050902">
    <property type="entry name" value="ABC_Transporter_SBP"/>
</dbReference>
<reference evidence="2 3" key="1">
    <citation type="journal article" date="2007" name="Int. J. Syst. Evol. Microbiol.">
        <title>Marixanthomonas ophiurae gen. nov., sp. nov., a marine bacterium of the family Flavobacteriaceae isolated from a deep-sea brittle star.</title>
        <authorList>
            <person name="Romanenko L.A."/>
            <person name="Uchino M."/>
            <person name="Frolova G.M."/>
            <person name="Mikhailov V.V."/>
        </authorList>
    </citation>
    <scope>NUCLEOTIDE SEQUENCE [LARGE SCALE GENOMIC DNA]</scope>
    <source>
        <strain evidence="2 3">KMM 3046</strain>
    </source>
</reference>
<dbReference type="PANTHER" id="PTHR30535">
    <property type="entry name" value="VITAMIN B12-BINDING PROTEIN"/>
    <property type="match status" value="1"/>
</dbReference>
<dbReference type="AlphaFoldDB" id="A0A3E1Q9Q3"/>
<dbReference type="Gene3D" id="3.40.50.1980">
    <property type="entry name" value="Nitrogenase molybdenum iron protein domain"/>
    <property type="match status" value="2"/>
</dbReference>
<comment type="caution">
    <text evidence="2">The sequence shown here is derived from an EMBL/GenBank/DDBJ whole genome shotgun (WGS) entry which is preliminary data.</text>
</comment>
<dbReference type="Proteomes" id="UP000261082">
    <property type="component" value="Unassembled WGS sequence"/>
</dbReference>
<dbReference type="PROSITE" id="PS50983">
    <property type="entry name" value="FE_B12_PBP"/>
    <property type="match status" value="1"/>
</dbReference>